<evidence type="ECO:0000313" key="8">
    <source>
        <dbReference type="EMBL" id="ACN83742.1"/>
    </source>
</evidence>
<keyword evidence="3 5" id="KW-0238">DNA-binding</keyword>
<dbReference type="Gene3D" id="1.10.601.10">
    <property type="entry name" value="RNA Polymerase Primary Sigma Factor"/>
    <property type="match status" value="1"/>
</dbReference>
<dbReference type="AlphaFoldDB" id="A0A3B6V8X4"/>
<dbReference type="NCBIfam" id="TIGR02937">
    <property type="entry name" value="sigma70-ECF"/>
    <property type="match status" value="1"/>
</dbReference>
<evidence type="ECO:0000256" key="3">
    <source>
        <dbReference type="ARBA" id="ARBA00023125"/>
    </source>
</evidence>
<dbReference type="KEGG" id="bhy:BHWA1_01263"/>
<dbReference type="CDD" id="cd06171">
    <property type="entry name" value="Sigma70_r4"/>
    <property type="match status" value="1"/>
</dbReference>
<protein>
    <recommendedName>
        <fullName evidence="5">RNA polymerase sigma factor</fullName>
    </recommendedName>
</protein>
<dbReference type="PANTHER" id="PTHR30603">
    <property type="entry name" value="RNA POLYMERASE SIGMA FACTOR RPO"/>
    <property type="match status" value="1"/>
</dbReference>
<dbReference type="InterPro" id="IPR007624">
    <property type="entry name" value="RNA_pol_sigma70_r3"/>
</dbReference>
<evidence type="ECO:0000256" key="4">
    <source>
        <dbReference type="ARBA" id="ARBA00023163"/>
    </source>
</evidence>
<keyword evidence="2 5" id="KW-0731">Sigma factor</keyword>
<dbReference type="PRINTS" id="PR00046">
    <property type="entry name" value="SIGMA70FCT"/>
</dbReference>
<organism evidence="8 9">
    <name type="scientific">Brachyspira hyodysenteriae (strain ATCC 49526 / WA1)</name>
    <dbReference type="NCBI Taxonomy" id="565034"/>
    <lineage>
        <taxon>Bacteria</taxon>
        <taxon>Pseudomonadati</taxon>
        <taxon>Spirochaetota</taxon>
        <taxon>Spirochaetia</taxon>
        <taxon>Brachyspirales</taxon>
        <taxon>Brachyspiraceae</taxon>
        <taxon>Brachyspira</taxon>
    </lineage>
</organism>
<keyword evidence="9" id="KW-1185">Reference proteome</keyword>
<dbReference type="Pfam" id="PF00140">
    <property type="entry name" value="Sigma70_r1_2"/>
    <property type="match status" value="1"/>
</dbReference>
<dbReference type="InterPro" id="IPR036388">
    <property type="entry name" value="WH-like_DNA-bd_sf"/>
</dbReference>
<feature type="domain" description="RNA polymerase sigma-70" evidence="6">
    <location>
        <begin position="79"/>
        <end position="92"/>
    </location>
</feature>
<dbReference type="InterPro" id="IPR009042">
    <property type="entry name" value="RNA_pol_sigma70_r1_2"/>
</dbReference>
<dbReference type="InterPro" id="IPR000943">
    <property type="entry name" value="RNA_pol_sigma70"/>
</dbReference>
<gene>
    <name evidence="8" type="primary">rpoD</name>
    <name evidence="8" type="ordered locus">BHWA1_01263</name>
</gene>
<reference evidence="8 9" key="1">
    <citation type="journal article" date="2009" name="PLoS ONE">
        <title>Genome sequence of the pathogenic intestinal spirochete Brachyspira hyodysenteriae reveals adaptations to its lifestyle in the porcine large intestine.</title>
        <authorList>
            <person name="Bellgard M.I."/>
            <person name="Wanchanthuek P."/>
            <person name="La T."/>
            <person name="Ryan K."/>
            <person name="Moolhuijzen P."/>
            <person name="Albertyn Z."/>
            <person name="Shaban B."/>
            <person name="Motro Y."/>
            <person name="Dunn D.S."/>
            <person name="Schibeci D."/>
            <person name="Hunter A."/>
            <person name="Barrero R."/>
            <person name="Phillips N.D."/>
            <person name="Hampson D.J."/>
        </authorList>
    </citation>
    <scope>NUCLEOTIDE SEQUENCE [LARGE SCALE GENOMIC DNA]</scope>
    <source>
        <strain evidence="9">ATCC 49526 / WA1</strain>
    </source>
</reference>
<evidence type="ECO:0000259" key="7">
    <source>
        <dbReference type="PROSITE" id="PS00716"/>
    </source>
</evidence>
<dbReference type="InterPro" id="IPR007627">
    <property type="entry name" value="RNA_pol_sigma70_r2"/>
</dbReference>
<dbReference type="InterPro" id="IPR014284">
    <property type="entry name" value="RNA_pol_sigma-70_dom"/>
</dbReference>
<dbReference type="PIRSF" id="PIRSF000770">
    <property type="entry name" value="RNA_pol_sigma-SigE/K"/>
    <property type="match status" value="1"/>
</dbReference>
<keyword evidence="1 5" id="KW-0805">Transcription regulation</keyword>
<name>A0A3B6V8X4_BRAHW</name>
<evidence type="ECO:0000256" key="1">
    <source>
        <dbReference type="ARBA" id="ARBA00023015"/>
    </source>
</evidence>
<dbReference type="PROSITE" id="PS00716">
    <property type="entry name" value="SIGMA70_2"/>
    <property type="match status" value="1"/>
</dbReference>
<comment type="similarity">
    <text evidence="5">Belongs to the sigma-70 factor family.</text>
</comment>
<keyword evidence="4 5" id="KW-0804">Transcription</keyword>
<dbReference type="InterPro" id="IPR013324">
    <property type="entry name" value="RNA_pol_sigma_r3/r4-like"/>
</dbReference>
<dbReference type="Proteomes" id="UP000001803">
    <property type="component" value="Chromosome"/>
</dbReference>
<dbReference type="Pfam" id="PF04545">
    <property type="entry name" value="Sigma70_r4"/>
    <property type="match status" value="1"/>
</dbReference>
<dbReference type="PANTHER" id="PTHR30603:SF47">
    <property type="entry name" value="RNA POLYMERASE SIGMA FACTOR SIGD, CHLOROPLASTIC"/>
    <property type="match status" value="1"/>
</dbReference>
<dbReference type="EMBL" id="CP001357">
    <property type="protein sequence ID" value="ACN83742.1"/>
    <property type="molecule type" value="Genomic_DNA"/>
</dbReference>
<evidence type="ECO:0000259" key="6">
    <source>
        <dbReference type="PROSITE" id="PS00715"/>
    </source>
</evidence>
<comment type="function">
    <text evidence="5">Sigma factors are initiation factors that promote the attachment of RNA polymerase to specific initiation sites and are then released.</text>
</comment>
<feature type="domain" description="RNA polymerase sigma-70" evidence="7">
    <location>
        <begin position="248"/>
        <end position="274"/>
    </location>
</feature>
<proteinExistence type="inferred from homology"/>
<dbReference type="SUPFAM" id="SSF88659">
    <property type="entry name" value="Sigma3 and sigma4 domains of RNA polymerase sigma factors"/>
    <property type="match status" value="2"/>
</dbReference>
<dbReference type="InterPro" id="IPR050239">
    <property type="entry name" value="Sigma-70_RNA_pol_init_factors"/>
</dbReference>
<dbReference type="SUPFAM" id="SSF88946">
    <property type="entry name" value="Sigma2 domain of RNA polymerase sigma factors"/>
    <property type="match status" value="1"/>
</dbReference>
<dbReference type="GO" id="GO:0016987">
    <property type="term" value="F:sigma factor activity"/>
    <property type="evidence" value="ECO:0007669"/>
    <property type="project" value="UniProtKB-KW"/>
</dbReference>
<dbReference type="GO" id="GO:0000428">
    <property type="term" value="C:DNA-directed RNA polymerase complex"/>
    <property type="evidence" value="ECO:0007669"/>
    <property type="project" value="UniProtKB-KW"/>
</dbReference>
<dbReference type="STRING" id="565034.BHWA1_01263"/>
<keyword evidence="8" id="KW-0240">DNA-directed RNA polymerase</keyword>
<evidence type="ECO:0000313" key="9">
    <source>
        <dbReference type="Proteomes" id="UP000001803"/>
    </source>
</evidence>
<accession>A0A3B6V8X4</accession>
<dbReference type="GO" id="GO:0003677">
    <property type="term" value="F:DNA binding"/>
    <property type="evidence" value="ECO:0007669"/>
    <property type="project" value="UniProtKB-KW"/>
</dbReference>
<dbReference type="Gene3D" id="1.10.10.10">
    <property type="entry name" value="Winged helix-like DNA-binding domain superfamily/Winged helix DNA-binding domain"/>
    <property type="match status" value="2"/>
</dbReference>
<evidence type="ECO:0000256" key="2">
    <source>
        <dbReference type="ARBA" id="ARBA00023082"/>
    </source>
</evidence>
<dbReference type="Pfam" id="PF04542">
    <property type="entry name" value="Sigma70_r2"/>
    <property type="match status" value="1"/>
</dbReference>
<evidence type="ECO:0000256" key="5">
    <source>
        <dbReference type="RuleBase" id="RU362124"/>
    </source>
</evidence>
<dbReference type="InterPro" id="IPR013325">
    <property type="entry name" value="RNA_pol_sigma_r2"/>
</dbReference>
<dbReference type="Pfam" id="PF04539">
    <property type="entry name" value="Sigma70_r3"/>
    <property type="match status" value="1"/>
</dbReference>
<dbReference type="InterPro" id="IPR007630">
    <property type="entry name" value="RNA_pol_sigma70_r4"/>
</dbReference>
<dbReference type="GO" id="GO:0006352">
    <property type="term" value="P:DNA-templated transcription initiation"/>
    <property type="evidence" value="ECO:0007669"/>
    <property type="project" value="InterPro"/>
</dbReference>
<sequence length="287" mass="33570">MRNMSESRLRTNTEEQNNISLYFADAKKEKLLTREEEIELTKRLKEGDAEARSKLIRSNLRFVITIAKQYKNSGLLLEDLISEGNLGLIIAADRFDPDKGYHFISYAVYWIRQSILRAINEKSRLIRLPLNKAMDLVDLERAVHQYYYKSGYTPDVNELATILNKDPNDILHIMSMSTEHISLEGEYNYDGMKDRLIDTIEDKTSKNVEETAINKELMEELKTAIESLSDIEKQIINARYGIDQERKTLKEVGEMFSFTKERIRQIEKKALRKMHSQKYSSLKDFLK</sequence>
<dbReference type="PROSITE" id="PS00715">
    <property type="entry name" value="SIGMA70_1"/>
    <property type="match status" value="1"/>
</dbReference>